<keyword evidence="2" id="KW-0805">Transcription regulation</keyword>
<dbReference type="Pfam" id="PF00126">
    <property type="entry name" value="HTH_1"/>
    <property type="match status" value="1"/>
</dbReference>
<comment type="similarity">
    <text evidence="1">Belongs to the LysR transcriptional regulatory family.</text>
</comment>
<dbReference type="InterPro" id="IPR050950">
    <property type="entry name" value="HTH-type_LysR_regulators"/>
</dbReference>
<dbReference type="RefSeq" id="WP_238075494.1">
    <property type="nucleotide sequence ID" value="NZ_JAKNJB010000077.1"/>
</dbReference>
<evidence type="ECO:0000259" key="5">
    <source>
        <dbReference type="PROSITE" id="PS50931"/>
    </source>
</evidence>
<dbReference type="PRINTS" id="PR00039">
    <property type="entry name" value="HTHLYSR"/>
</dbReference>
<protein>
    <submittedName>
        <fullName evidence="7">LysR substrate-binding domain-containing protein</fullName>
    </submittedName>
</protein>
<dbReference type="InterPro" id="IPR036390">
    <property type="entry name" value="WH_DNA-bd_sf"/>
</dbReference>
<dbReference type="PROSITE" id="PS50931">
    <property type="entry name" value="HTH_LYSR"/>
    <property type="match status" value="1"/>
</dbReference>
<dbReference type="Proteomes" id="UP001204562">
    <property type="component" value="Unassembled WGS sequence"/>
</dbReference>
<evidence type="ECO:0000313" key="7">
    <source>
        <dbReference type="EMBL" id="MCQ4771822.1"/>
    </source>
</evidence>
<dbReference type="InterPro" id="IPR036388">
    <property type="entry name" value="WH-like_DNA-bd_sf"/>
</dbReference>
<keyword evidence="3" id="KW-0238">DNA-binding</keyword>
<evidence type="ECO:0000313" key="9">
    <source>
        <dbReference type="Proteomes" id="UP001204562"/>
    </source>
</evidence>
<reference evidence="6 8" key="1">
    <citation type="submission" date="2022-01" db="EMBL/GenBank/DDBJ databases">
        <title>Collection of gut derived symbiotic bacterial strains cultured from healthy donors.</title>
        <authorList>
            <person name="Lin H."/>
            <person name="Kohout C."/>
            <person name="Waligurski E."/>
            <person name="Pamer E.G."/>
        </authorList>
    </citation>
    <scope>NUCLEOTIDE SEQUENCE [LARGE SCALE GENOMIC DNA]</scope>
    <source>
        <strain evidence="6 8">DFI.3.7</strain>
    </source>
</reference>
<dbReference type="EMBL" id="JAKNJB010000077">
    <property type="protein sequence ID" value="MCG4529263.1"/>
    <property type="molecule type" value="Genomic_DNA"/>
</dbReference>
<evidence type="ECO:0000313" key="6">
    <source>
        <dbReference type="EMBL" id="MCG4529263.1"/>
    </source>
</evidence>
<accession>A0AAW5JRQ2</accession>
<dbReference type="PANTHER" id="PTHR30419:SF28">
    <property type="entry name" value="HTH-TYPE TRANSCRIPTIONAL REGULATOR BSDA"/>
    <property type="match status" value="1"/>
</dbReference>
<dbReference type="GO" id="GO:0003677">
    <property type="term" value="F:DNA binding"/>
    <property type="evidence" value="ECO:0007669"/>
    <property type="project" value="UniProtKB-KW"/>
</dbReference>
<dbReference type="Gene3D" id="3.40.190.290">
    <property type="match status" value="1"/>
</dbReference>
<evidence type="ECO:0000256" key="1">
    <source>
        <dbReference type="ARBA" id="ARBA00009437"/>
    </source>
</evidence>
<dbReference type="PANTHER" id="PTHR30419">
    <property type="entry name" value="HTH-TYPE TRANSCRIPTIONAL REGULATOR YBHD"/>
    <property type="match status" value="1"/>
</dbReference>
<gene>
    <name evidence="6" type="ORF">L0P79_19770</name>
    <name evidence="7" type="ORF">NE579_15400</name>
</gene>
<comment type="caution">
    <text evidence="7">The sequence shown here is derived from an EMBL/GenBank/DDBJ whole genome shotgun (WGS) entry which is preliminary data.</text>
</comment>
<sequence length="291" mass="32730">MERYFALLKILEIGSFTKAAEAMGYSQSAVSQMVQSLESELSLKLLYRSRNGIKLTPEGEALLPYIQRTVNHYNAMLEKTRELKGLNGGLIRIGTLSSVSSQWLPGLIKDFQTLYPKVHFLLHQGDYTTIPAWVRAGEIDFGFVNPDAESVRGLHTIFVTSGGHKAVLHPDHPLAAQPWVTLEQLAKETFLLLEEGCLSEPLEAFRTLGLEPRVELRMHDNFSICSMVEANVGVSILPELALRKMNFRIVQLPTVPPVIRRVSLVMKDPDILPIASRYFIEFFLKRADTLP</sequence>
<dbReference type="InterPro" id="IPR000847">
    <property type="entry name" value="LysR_HTH_N"/>
</dbReference>
<dbReference type="EMBL" id="JANFYS010000057">
    <property type="protein sequence ID" value="MCQ4771822.1"/>
    <property type="molecule type" value="Genomic_DNA"/>
</dbReference>
<evidence type="ECO:0000256" key="2">
    <source>
        <dbReference type="ARBA" id="ARBA00023015"/>
    </source>
</evidence>
<dbReference type="GO" id="GO:0003700">
    <property type="term" value="F:DNA-binding transcription factor activity"/>
    <property type="evidence" value="ECO:0007669"/>
    <property type="project" value="InterPro"/>
</dbReference>
<dbReference type="AlphaFoldDB" id="A0AAW5JRQ2"/>
<organism evidence="7 9">
    <name type="scientific">Intestinimonas massiliensis</name>
    <name type="common">ex Afouda et al. 2020</name>
    <dbReference type="NCBI Taxonomy" id="1673721"/>
    <lineage>
        <taxon>Bacteria</taxon>
        <taxon>Bacillati</taxon>
        <taxon>Bacillota</taxon>
        <taxon>Clostridia</taxon>
        <taxon>Eubacteriales</taxon>
        <taxon>Intestinimonas</taxon>
    </lineage>
</organism>
<dbReference type="SUPFAM" id="SSF46785">
    <property type="entry name" value="Winged helix' DNA-binding domain"/>
    <property type="match status" value="1"/>
</dbReference>
<dbReference type="CDD" id="cd05466">
    <property type="entry name" value="PBP2_LTTR_substrate"/>
    <property type="match status" value="1"/>
</dbReference>
<name>A0AAW5JRQ2_9FIRM</name>
<dbReference type="Gene3D" id="1.10.10.10">
    <property type="entry name" value="Winged helix-like DNA-binding domain superfamily/Winged helix DNA-binding domain"/>
    <property type="match status" value="1"/>
</dbReference>
<keyword evidence="8" id="KW-1185">Reference proteome</keyword>
<evidence type="ECO:0000256" key="4">
    <source>
        <dbReference type="ARBA" id="ARBA00023163"/>
    </source>
</evidence>
<feature type="domain" description="HTH lysR-type" evidence="5">
    <location>
        <begin position="1"/>
        <end position="56"/>
    </location>
</feature>
<evidence type="ECO:0000313" key="8">
    <source>
        <dbReference type="Proteomes" id="UP001200313"/>
    </source>
</evidence>
<dbReference type="Proteomes" id="UP001200313">
    <property type="component" value="Unassembled WGS sequence"/>
</dbReference>
<dbReference type="Pfam" id="PF03466">
    <property type="entry name" value="LysR_substrate"/>
    <property type="match status" value="1"/>
</dbReference>
<dbReference type="GO" id="GO:0005829">
    <property type="term" value="C:cytosol"/>
    <property type="evidence" value="ECO:0007669"/>
    <property type="project" value="TreeGrafter"/>
</dbReference>
<proteinExistence type="inferred from homology"/>
<reference evidence="7" key="2">
    <citation type="submission" date="2022-06" db="EMBL/GenBank/DDBJ databases">
        <title>Isolation of gut microbiota from human fecal samples.</title>
        <authorList>
            <person name="Pamer E.G."/>
            <person name="Barat B."/>
            <person name="Waligurski E."/>
            <person name="Medina S."/>
            <person name="Paddock L."/>
            <person name="Mostad J."/>
        </authorList>
    </citation>
    <scope>NUCLEOTIDE SEQUENCE</scope>
    <source>
        <strain evidence="7">DFI.9.91</strain>
    </source>
</reference>
<dbReference type="InterPro" id="IPR005119">
    <property type="entry name" value="LysR_subst-bd"/>
</dbReference>
<dbReference type="SUPFAM" id="SSF53850">
    <property type="entry name" value="Periplasmic binding protein-like II"/>
    <property type="match status" value="1"/>
</dbReference>
<keyword evidence="4" id="KW-0804">Transcription</keyword>
<evidence type="ECO:0000256" key="3">
    <source>
        <dbReference type="ARBA" id="ARBA00023125"/>
    </source>
</evidence>